<evidence type="ECO:0000313" key="2">
    <source>
        <dbReference type="EMBL" id="MBX58769.1"/>
    </source>
</evidence>
<dbReference type="EMBL" id="GGEC01078285">
    <property type="protein sequence ID" value="MBX58769.1"/>
    <property type="molecule type" value="Transcribed_RNA"/>
</dbReference>
<feature type="region of interest" description="Disordered" evidence="1">
    <location>
        <begin position="1"/>
        <end position="20"/>
    </location>
</feature>
<evidence type="ECO:0000256" key="1">
    <source>
        <dbReference type="SAM" id="MobiDB-lite"/>
    </source>
</evidence>
<proteinExistence type="predicted"/>
<dbReference type="AlphaFoldDB" id="A0A2P2PVV1"/>
<name>A0A2P2PVV1_RHIMU</name>
<accession>A0A2P2PVV1</accession>
<reference evidence="2" key="1">
    <citation type="submission" date="2018-02" db="EMBL/GenBank/DDBJ databases">
        <title>Rhizophora mucronata_Transcriptome.</title>
        <authorList>
            <person name="Meera S.P."/>
            <person name="Sreeshan A."/>
            <person name="Augustine A."/>
        </authorList>
    </citation>
    <scope>NUCLEOTIDE SEQUENCE</scope>
    <source>
        <tissue evidence="2">Leaf</tissue>
    </source>
</reference>
<sequence length="45" mass="5316">MSSFTSKRIKSQHTDRKSSLRRYFKNSTASFEKLFGQTQSLRKES</sequence>
<organism evidence="2">
    <name type="scientific">Rhizophora mucronata</name>
    <name type="common">Asiatic mangrove</name>
    <dbReference type="NCBI Taxonomy" id="61149"/>
    <lineage>
        <taxon>Eukaryota</taxon>
        <taxon>Viridiplantae</taxon>
        <taxon>Streptophyta</taxon>
        <taxon>Embryophyta</taxon>
        <taxon>Tracheophyta</taxon>
        <taxon>Spermatophyta</taxon>
        <taxon>Magnoliopsida</taxon>
        <taxon>eudicotyledons</taxon>
        <taxon>Gunneridae</taxon>
        <taxon>Pentapetalae</taxon>
        <taxon>rosids</taxon>
        <taxon>fabids</taxon>
        <taxon>Malpighiales</taxon>
        <taxon>Rhizophoraceae</taxon>
        <taxon>Rhizophora</taxon>
    </lineage>
</organism>
<protein>
    <submittedName>
        <fullName evidence="2">Uncharacterized protein</fullName>
    </submittedName>
</protein>